<dbReference type="GO" id="GO:0106245">
    <property type="term" value="F:L-serine-phosphatidylethanolamine phosphatidyltransferase activity"/>
    <property type="evidence" value="ECO:0007669"/>
    <property type="project" value="InterPro"/>
</dbReference>
<evidence type="ECO:0000256" key="12">
    <source>
        <dbReference type="ARBA" id="ARBA00025707"/>
    </source>
</evidence>
<dbReference type="EMBL" id="MCGE01000001">
    <property type="protein sequence ID" value="ORZ25888.1"/>
    <property type="molecule type" value="Genomic_DNA"/>
</dbReference>
<sequence length="402" mass="47005">MVDPAIEQVESRKPSPHVKDTENNDELFHPHTLTALLILLSWLFYAAITNHEDTETSVKLGVLAAICCFVFIGMLQFRDGPFVRPSIPFWRAILSLSVLYQLFLVFMLFLNKKDARQFMTYFDPGLGIELPERSYADNCETSWSNIMNQVDIFVIAHALGWYGKALIIRDYWLCWILSVTFELLEYSLEHQLNNFAECWWDHWILDVFLCNWAGISLGMKTCQYLEVKEYSWVGLRQIKSFSGKAKRAVQQFTPKDWTRFEWKTTSSAKNYFGTIGLMLVFLQCELNCFYLKALLWVPPEHPLNTYRLTLVFLFAIPGARDIYQYISDSNTERLGVHAWVFICNIMTESLICLKFSENEFTVPAPLFVKVSWSIVLSFLFIIFPLWRFIICPKKQVVNRKDE</sequence>
<dbReference type="InterPro" id="IPR004277">
    <property type="entry name" value="PSS"/>
</dbReference>
<comment type="subcellular location">
    <subcellularLocation>
        <location evidence="1">Endoplasmic reticulum membrane</location>
        <topology evidence="1">Multi-pass membrane protein</topology>
    </subcellularLocation>
</comment>
<comment type="pathway">
    <text evidence="2">Lipid metabolism.</text>
</comment>
<dbReference type="Proteomes" id="UP000193560">
    <property type="component" value="Unassembled WGS sequence"/>
</dbReference>
<evidence type="ECO:0000256" key="10">
    <source>
        <dbReference type="ARBA" id="ARBA00023209"/>
    </source>
</evidence>
<evidence type="ECO:0000313" key="16">
    <source>
        <dbReference type="Proteomes" id="UP000193560"/>
    </source>
</evidence>
<feature type="region of interest" description="Disordered" evidence="13">
    <location>
        <begin position="1"/>
        <end position="25"/>
    </location>
</feature>
<dbReference type="PANTHER" id="PTHR15362:SF7">
    <property type="entry name" value="PHOSPHATIDYLSERINE SYNTHASE 2"/>
    <property type="match status" value="1"/>
</dbReference>
<dbReference type="PANTHER" id="PTHR15362">
    <property type="entry name" value="PHOSPHATIDYLINOSITOL SYNTHASE"/>
    <property type="match status" value="1"/>
</dbReference>
<keyword evidence="3" id="KW-0444">Lipid biosynthesis</keyword>
<comment type="caution">
    <text evidence="15">The sequence shown here is derived from an EMBL/GenBank/DDBJ whole genome shotgun (WGS) entry which is preliminary data.</text>
</comment>
<evidence type="ECO:0000256" key="3">
    <source>
        <dbReference type="ARBA" id="ARBA00022516"/>
    </source>
</evidence>
<name>A0A1X2J264_9FUNG</name>
<gene>
    <name evidence="15" type="ORF">BCR42DRAFT_16564</name>
</gene>
<accession>A0A1X2J264</accession>
<keyword evidence="11" id="KW-1208">Phospholipid metabolism</keyword>
<evidence type="ECO:0000256" key="1">
    <source>
        <dbReference type="ARBA" id="ARBA00004477"/>
    </source>
</evidence>
<evidence type="ECO:0000256" key="8">
    <source>
        <dbReference type="ARBA" id="ARBA00023098"/>
    </source>
</evidence>
<dbReference type="OrthoDB" id="10265393at2759"/>
<evidence type="ECO:0000256" key="6">
    <source>
        <dbReference type="ARBA" id="ARBA00022824"/>
    </source>
</evidence>
<reference evidence="15 16" key="1">
    <citation type="submission" date="2016-07" db="EMBL/GenBank/DDBJ databases">
        <title>Pervasive Adenine N6-methylation of Active Genes in Fungi.</title>
        <authorList>
            <consortium name="DOE Joint Genome Institute"/>
            <person name="Mondo S.J."/>
            <person name="Dannebaum R.O."/>
            <person name="Kuo R.C."/>
            <person name="Labutti K."/>
            <person name="Haridas S."/>
            <person name="Kuo A."/>
            <person name="Salamov A."/>
            <person name="Ahrendt S.R."/>
            <person name="Lipzen A."/>
            <person name="Sullivan W."/>
            <person name="Andreopoulos W.B."/>
            <person name="Clum A."/>
            <person name="Lindquist E."/>
            <person name="Daum C."/>
            <person name="Ramamoorthy G.K."/>
            <person name="Gryganskyi A."/>
            <person name="Culley D."/>
            <person name="Magnuson J.K."/>
            <person name="James T.Y."/>
            <person name="O'Malley M.A."/>
            <person name="Stajich J.E."/>
            <person name="Spatafora J.W."/>
            <person name="Visel A."/>
            <person name="Grigoriev I.V."/>
        </authorList>
    </citation>
    <scope>NUCLEOTIDE SEQUENCE [LARGE SCALE GENOMIC DNA]</scope>
    <source>
        <strain evidence="15 16">NRRL 1336</strain>
    </source>
</reference>
<evidence type="ECO:0000256" key="7">
    <source>
        <dbReference type="ARBA" id="ARBA00022989"/>
    </source>
</evidence>
<comment type="pathway">
    <text evidence="12">Phospholipid metabolism.</text>
</comment>
<organism evidence="15 16">
    <name type="scientific">Absidia repens</name>
    <dbReference type="NCBI Taxonomy" id="90262"/>
    <lineage>
        <taxon>Eukaryota</taxon>
        <taxon>Fungi</taxon>
        <taxon>Fungi incertae sedis</taxon>
        <taxon>Mucoromycota</taxon>
        <taxon>Mucoromycotina</taxon>
        <taxon>Mucoromycetes</taxon>
        <taxon>Mucorales</taxon>
        <taxon>Cunninghamellaceae</taxon>
        <taxon>Absidia</taxon>
    </lineage>
</organism>
<feature type="transmembrane region" description="Helical" evidence="14">
    <location>
        <begin position="89"/>
        <end position="110"/>
    </location>
</feature>
<feature type="transmembrane region" description="Helical" evidence="14">
    <location>
        <begin position="28"/>
        <end position="48"/>
    </location>
</feature>
<feature type="compositionally biased region" description="Basic and acidic residues" evidence="13">
    <location>
        <begin position="9"/>
        <end position="25"/>
    </location>
</feature>
<keyword evidence="5 14" id="KW-0812">Transmembrane</keyword>
<dbReference type="AlphaFoldDB" id="A0A1X2J264"/>
<evidence type="ECO:0000256" key="11">
    <source>
        <dbReference type="ARBA" id="ARBA00023264"/>
    </source>
</evidence>
<evidence type="ECO:0000256" key="4">
    <source>
        <dbReference type="ARBA" id="ARBA00022679"/>
    </source>
</evidence>
<dbReference type="Pfam" id="PF03034">
    <property type="entry name" value="PSS"/>
    <property type="match status" value="1"/>
</dbReference>
<protein>
    <submittedName>
        <fullName evidence="15">Phosphatidyl serine synthase-domain-containing protein</fullName>
    </submittedName>
</protein>
<keyword evidence="10" id="KW-0594">Phospholipid biosynthesis</keyword>
<keyword evidence="16" id="KW-1185">Reference proteome</keyword>
<evidence type="ECO:0000256" key="14">
    <source>
        <dbReference type="SAM" id="Phobius"/>
    </source>
</evidence>
<dbReference type="GO" id="GO:0006659">
    <property type="term" value="P:phosphatidylserine biosynthetic process"/>
    <property type="evidence" value="ECO:0007669"/>
    <property type="project" value="InterPro"/>
</dbReference>
<evidence type="ECO:0000256" key="13">
    <source>
        <dbReference type="SAM" id="MobiDB-lite"/>
    </source>
</evidence>
<evidence type="ECO:0000256" key="2">
    <source>
        <dbReference type="ARBA" id="ARBA00005189"/>
    </source>
</evidence>
<evidence type="ECO:0000313" key="15">
    <source>
        <dbReference type="EMBL" id="ORZ25888.1"/>
    </source>
</evidence>
<dbReference type="GO" id="GO:0005789">
    <property type="term" value="C:endoplasmic reticulum membrane"/>
    <property type="evidence" value="ECO:0007669"/>
    <property type="project" value="UniProtKB-SubCell"/>
</dbReference>
<keyword evidence="4" id="KW-0808">Transferase</keyword>
<feature type="transmembrane region" description="Helical" evidence="14">
    <location>
        <begin position="371"/>
        <end position="390"/>
    </location>
</feature>
<keyword evidence="8" id="KW-0443">Lipid metabolism</keyword>
<feature type="transmembrane region" description="Helical" evidence="14">
    <location>
        <begin position="60"/>
        <end position="77"/>
    </location>
</feature>
<keyword evidence="7 14" id="KW-1133">Transmembrane helix</keyword>
<evidence type="ECO:0000256" key="5">
    <source>
        <dbReference type="ARBA" id="ARBA00022692"/>
    </source>
</evidence>
<proteinExistence type="predicted"/>
<evidence type="ECO:0000256" key="9">
    <source>
        <dbReference type="ARBA" id="ARBA00023136"/>
    </source>
</evidence>
<dbReference type="STRING" id="90262.A0A1X2J264"/>
<keyword evidence="6" id="KW-0256">Endoplasmic reticulum</keyword>
<feature type="transmembrane region" description="Helical" evidence="14">
    <location>
        <begin position="334"/>
        <end position="351"/>
    </location>
</feature>
<keyword evidence="9 14" id="KW-0472">Membrane</keyword>